<proteinExistence type="predicted"/>
<accession>B9S083</accession>
<keyword evidence="2" id="KW-1185">Reference proteome</keyword>
<name>B9S083_RICCO</name>
<evidence type="ECO:0000313" key="2">
    <source>
        <dbReference type="Proteomes" id="UP000008311"/>
    </source>
</evidence>
<reference evidence="2" key="1">
    <citation type="journal article" date="2010" name="Nat. Biotechnol.">
        <title>Draft genome sequence of the oilseed species Ricinus communis.</title>
        <authorList>
            <person name="Chan A.P."/>
            <person name="Crabtree J."/>
            <person name="Zhao Q."/>
            <person name="Lorenzi H."/>
            <person name="Orvis J."/>
            <person name="Puiu D."/>
            <person name="Melake-Berhan A."/>
            <person name="Jones K.M."/>
            <person name="Redman J."/>
            <person name="Chen G."/>
            <person name="Cahoon E.B."/>
            <person name="Gedil M."/>
            <person name="Stanke M."/>
            <person name="Haas B.J."/>
            <person name="Wortman J.R."/>
            <person name="Fraser-Liggett C.M."/>
            <person name="Ravel J."/>
            <person name="Rabinowicz P.D."/>
        </authorList>
    </citation>
    <scope>NUCLEOTIDE SEQUENCE [LARGE SCALE GENOMIC DNA]</scope>
    <source>
        <strain evidence="2">cv. Hale</strain>
    </source>
</reference>
<dbReference type="InParanoid" id="B9S083"/>
<evidence type="ECO:0000313" key="1">
    <source>
        <dbReference type="EMBL" id="EEF43019.1"/>
    </source>
</evidence>
<dbReference type="AlphaFoldDB" id="B9S083"/>
<sequence>MNYLEHFVVIREEYNTSLLAQPATHQAFRYEPISVNLDWVPHSKRAYHPFSQSVDQFLHRSRSSHQLGAHYSQLNTVPWAEVEIFLWGQPADWVALGNNEALVVALALEKHFGRGP</sequence>
<organism evidence="1 2">
    <name type="scientific">Ricinus communis</name>
    <name type="common">Castor bean</name>
    <dbReference type="NCBI Taxonomy" id="3988"/>
    <lineage>
        <taxon>Eukaryota</taxon>
        <taxon>Viridiplantae</taxon>
        <taxon>Streptophyta</taxon>
        <taxon>Embryophyta</taxon>
        <taxon>Tracheophyta</taxon>
        <taxon>Spermatophyta</taxon>
        <taxon>Magnoliopsida</taxon>
        <taxon>eudicotyledons</taxon>
        <taxon>Gunneridae</taxon>
        <taxon>Pentapetalae</taxon>
        <taxon>rosids</taxon>
        <taxon>fabids</taxon>
        <taxon>Malpighiales</taxon>
        <taxon>Euphorbiaceae</taxon>
        <taxon>Acalyphoideae</taxon>
        <taxon>Acalypheae</taxon>
        <taxon>Ricinus</taxon>
    </lineage>
</organism>
<dbReference type="Proteomes" id="UP000008311">
    <property type="component" value="Unassembled WGS sequence"/>
</dbReference>
<dbReference type="EMBL" id="EQ973836">
    <property type="protein sequence ID" value="EEF43019.1"/>
    <property type="molecule type" value="Genomic_DNA"/>
</dbReference>
<protein>
    <submittedName>
        <fullName evidence="1">Uncharacterized protein</fullName>
    </submittedName>
</protein>
<gene>
    <name evidence="1" type="ORF">RCOM_1300180</name>
</gene>